<feature type="compositionally biased region" description="Polar residues" evidence="1">
    <location>
        <begin position="78"/>
        <end position="91"/>
    </location>
</feature>
<feature type="region of interest" description="Disordered" evidence="1">
    <location>
        <begin position="1"/>
        <end position="91"/>
    </location>
</feature>
<reference evidence="2 3" key="1">
    <citation type="journal article" date="2020" name="ISME J.">
        <title>Uncovering the hidden diversity of litter-decomposition mechanisms in mushroom-forming fungi.</title>
        <authorList>
            <person name="Floudas D."/>
            <person name="Bentzer J."/>
            <person name="Ahren D."/>
            <person name="Johansson T."/>
            <person name="Persson P."/>
            <person name="Tunlid A."/>
        </authorList>
    </citation>
    <scope>NUCLEOTIDE SEQUENCE [LARGE SCALE GENOMIC DNA]</scope>
    <source>
        <strain evidence="2 3">CBS 175.51</strain>
    </source>
</reference>
<comment type="caution">
    <text evidence="2">The sequence shown here is derived from an EMBL/GenBank/DDBJ whole genome shotgun (WGS) entry which is preliminary data.</text>
</comment>
<feature type="region of interest" description="Disordered" evidence="1">
    <location>
        <begin position="111"/>
        <end position="158"/>
    </location>
</feature>
<dbReference type="Proteomes" id="UP000541558">
    <property type="component" value="Unassembled WGS sequence"/>
</dbReference>
<accession>A0A8H5C0G2</accession>
<organism evidence="2 3">
    <name type="scientific">Ephemerocybe angulata</name>
    <dbReference type="NCBI Taxonomy" id="980116"/>
    <lineage>
        <taxon>Eukaryota</taxon>
        <taxon>Fungi</taxon>
        <taxon>Dikarya</taxon>
        <taxon>Basidiomycota</taxon>
        <taxon>Agaricomycotina</taxon>
        <taxon>Agaricomycetes</taxon>
        <taxon>Agaricomycetidae</taxon>
        <taxon>Agaricales</taxon>
        <taxon>Agaricineae</taxon>
        <taxon>Psathyrellaceae</taxon>
        <taxon>Ephemerocybe</taxon>
    </lineage>
</organism>
<proteinExistence type="predicted"/>
<gene>
    <name evidence="2" type="ORF">D9611_007580</name>
</gene>
<feature type="compositionally biased region" description="Polar residues" evidence="1">
    <location>
        <begin position="118"/>
        <end position="133"/>
    </location>
</feature>
<feature type="compositionally biased region" description="Low complexity" evidence="1">
    <location>
        <begin position="66"/>
        <end position="77"/>
    </location>
</feature>
<evidence type="ECO:0000313" key="2">
    <source>
        <dbReference type="EMBL" id="KAF5331732.1"/>
    </source>
</evidence>
<evidence type="ECO:0000256" key="1">
    <source>
        <dbReference type="SAM" id="MobiDB-lite"/>
    </source>
</evidence>
<dbReference type="AlphaFoldDB" id="A0A8H5C0G2"/>
<feature type="compositionally biased region" description="Basic and acidic residues" evidence="1">
    <location>
        <begin position="1"/>
        <end position="13"/>
    </location>
</feature>
<name>A0A8H5C0G2_9AGAR</name>
<feature type="compositionally biased region" description="Polar residues" evidence="1">
    <location>
        <begin position="47"/>
        <end position="59"/>
    </location>
</feature>
<sequence>MHVDWGHRLEGEVGRGSARGESQSPTMCLLSSKPHSTPQGAQDEATRTTLSPQQKNSKLQLKKAATTRSTDSPTSTPKYQTTNTAPRGATQQDILVDVTAAKTGNAILCPAWKKSRQSEGPTSRHVSTSTRLQAQPAHPHPTCRRHPPEYERKTTNVS</sequence>
<feature type="compositionally biased region" description="Basic and acidic residues" evidence="1">
    <location>
        <begin position="146"/>
        <end position="158"/>
    </location>
</feature>
<evidence type="ECO:0000313" key="3">
    <source>
        <dbReference type="Proteomes" id="UP000541558"/>
    </source>
</evidence>
<dbReference type="EMBL" id="JAACJK010000113">
    <property type="protein sequence ID" value="KAF5331732.1"/>
    <property type="molecule type" value="Genomic_DNA"/>
</dbReference>
<protein>
    <submittedName>
        <fullName evidence="2">Uncharacterized protein</fullName>
    </submittedName>
</protein>
<keyword evidence="3" id="KW-1185">Reference proteome</keyword>